<dbReference type="Proteomes" id="UP000001077">
    <property type="component" value="Unassembled WGS sequence"/>
</dbReference>
<name>J0QQ13_9HYPH</name>
<keyword evidence="2" id="KW-1185">Reference proteome</keyword>
<proteinExistence type="predicted"/>
<dbReference type="AlphaFoldDB" id="J0QQ13"/>
<reference evidence="1 2" key="1">
    <citation type="submission" date="2012-03" db="EMBL/GenBank/DDBJ databases">
        <title>The Genome Sequence of Bartonella rattimassiliensis 15908.</title>
        <authorList>
            <consortium name="The Broad Institute Genome Sequencing Platform"/>
            <consortium name="The Broad Institute Genome Sequencing Center for Infectious Disease"/>
            <person name="Feldgarden M."/>
            <person name="Kirby J."/>
            <person name="Kosoy M."/>
            <person name="Birtles R."/>
            <person name="Probert W.S."/>
            <person name="Chiaraviglio L."/>
            <person name="Young S.K."/>
            <person name="Zeng Q."/>
            <person name="Gargeya S."/>
            <person name="Fitzgerald M."/>
            <person name="Haas B."/>
            <person name="Abouelleil A."/>
            <person name="Alvarado L."/>
            <person name="Arachchi H.M."/>
            <person name="Berlin A."/>
            <person name="Chapman S.B."/>
            <person name="Gearin G."/>
            <person name="Goldberg J."/>
            <person name="Griggs A."/>
            <person name="Gujja S."/>
            <person name="Hansen M."/>
            <person name="Heiman D."/>
            <person name="Howarth C."/>
            <person name="Larimer J."/>
            <person name="Lui A."/>
            <person name="MacDonald P.J.P."/>
            <person name="McCowen C."/>
            <person name="Montmayeur A."/>
            <person name="Murphy C."/>
            <person name="Neiman D."/>
            <person name="Pearson M."/>
            <person name="Priest M."/>
            <person name="Roberts A."/>
            <person name="Saif S."/>
            <person name="Shea T."/>
            <person name="Sisk P."/>
            <person name="Stolte C."/>
            <person name="Sykes S."/>
            <person name="Wortman J."/>
            <person name="Nusbaum C."/>
            <person name="Birren B."/>
        </authorList>
    </citation>
    <scope>NUCLEOTIDE SEQUENCE [LARGE SCALE GENOMIC DNA]</scope>
    <source>
        <strain evidence="1 2">15908</strain>
    </source>
</reference>
<dbReference type="HOGENOM" id="CLU_3372280_0_0_5"/>
<organism evidence="1 2">
    <name type="scientific">Bartonella rattimassiliensis 15908</name>
    <dbReference type="NCBI Taxonomy" id="1094556"/>
    <lineage>
        <taxon>Bacteria</taxon>
        <taxon>Pseudomonadati</taxon>
        <taxon>Pseudomonadota</taxon>
        <taxon>Alphaproteobacteria</taxon>
        <taxon>Hyphomicrobiales</taxon>
        <taxon>Bartonellaceae</taxon>
        <taxon>Bartonella</taxon>
    </lineage>
</organism>
<evidence type="ECO:0000313" key="1">
    <source>
        <dbReference type="EMBL" id="EJF87841.1"/>
    </source>
</evidence>
<protein>
    <submittedName>
        <fullName evidence="1">Uncharacterized protein</fullName>
    </submittedName>
</protein>
<dbReference type="EMBL" id="AILY01000003">
    <property type="protein sequence ID" value="EJF87841.1"/>
    <property type="molecule type" value="Genomic_DNA"/>
</dbReference>
<evidence type="ECO:0000313" key="2">
    <source>
        <dbReference type="Proteomes" id="UP000001077"/>
    </source>
</evidence>
<comment type="caution">
    <text evidence="1">The sequence shown here is derived from an EMBL/GenBank/DDBJ whole genome shotgun (WGS) entry which is preliminary data.</text>
</comment>
<gene>
    <name evidence="1" type="ORF">MCY_00044</name>
</gene>
<sequence length="34" mass="3805">MAYIESGEKGVKLKIIGFDGSFKRLSIEYILAID</sequence>
<accession>J0QQ13</accession>